<evidence type="ECO:0000256" key="2">
    <source>
        <dbReference type="ARBA" id="ARBA00023015"/>
    </source>
</evidence>
<evidence type="ECO:0000256" key="6">
    <source>
        <dbReference type="ARBA" id="ARBA00070406"/>
    </source>
</evidence>
<dbReference type="GO" id="GO:0045892">
    <property type="term" value="P:negative regulation of DNA-templated transcription"/>
    <property type="evidence" value="ECO:0007669"/>
    <property type="project" value="TreeGrafter"/>
</dbReference>
<dbReference type="InterPro" id="IPR050707">
    <property type="entry name" value="HTH_MetabolicPath_Reg"/>
</dbReference>
<dbReference type="SUPFAM" id="SSF46785">
    <property type="entry name" value="Winged helix' DNA-binding domain"/>
    <property type="match status" value="1"/>
</dbReference>
<evidence type="ECO:0000256" key="5">
    <source>
        <dbReference type="ARBA" id="ARBA00058938"/>
    </source>
</evidence>
<dbReference type="Gene3D" id="1.10.10.10">
    <property type="entry name" value="Winged helix-like DNA-binding domain superfamily/Winged helix DNA-binding domain"/>
    <property type="match status" value="1"/>
</dbReference>
<dbReference type="PANTHER" id="PTHR30136:SF24">
    <property type="entry name" value="HTH-TYPE TRANSCRIPTIONAL REPRESSOR ALLR"/>
    <property type="match status" value="1"/>
</dbReference>
<dbReference type="PANTHER" id="PTHR30136">
    <property type="entry name" value="HELIX-TURN-HELIX TRANSCRIPTIONAL REGULATOR, ICLR FAMILY"/>
    <property type="match status" value="1"/>
</dbReference>
<dbReference type="PROSITE" id="PS51078">
    <property type="entry name" value="ICLR_ED"/>
    <property type="match status" value="1"/>
</dbReference>
<organism evidence="7 8">
    <name type="scientific">Microbacterium caowuchunii</name>
    <dbReference type="NCBI Taxonomy" id="2614638"/>
    <lineage>
        <taxon>Bacteria</taxon>
        <taxon>Bacillati</taxon>
        <taxon>Actinomycetota</taxon>
        <taxon>Actinomycetes</taxon>
        <taxon>Micrococcales</taxon>
        <taxon>Microbacteriaceae</taxon>
        <taxon>Microbacterium</taxon>
    </lineage>
</organism>
<name>A0A5J6KZ48_9MICO</name>
<dbReference type="FunFam" id="1.10.10.10:FF:000056">
    <property type="entry name" value="IclR family transcriptional regulator"/>
    <property type="match status" value="1"/>
</dbReference>
<dbReference type="GO" id="GO:0003700">
    <property type="term" value="F:DNA-binding transcription factor activity"/>
    <property type="evidence" value="ECO:0007669"/>
    <property type="project" value="TreeGrafter"/>
</dbReference>
<comment type="caution">
    <text evidence="7">The sequence shown here is derived from an EMBL/GenBank/DDBJ whole genome shotgun (WGS) entry which is preliminary data.</text>
</comment>
<dbReference type="Pfam" id="PF01614">
    <property type="entry name" value="IclR_C"/>
    <property type="match status" value="1"/>
</dbReference>
<dbReference type="InterPro" id="IPR036390">
    <property type="entry name" value="WH_DNA-bd_sf"/>
</dbReference>
<keyword evidence="8" id="KW-1185">Reference proteome</keyword>
<keyword evidence="3" id="KW-0238">DNA-binding</keyword>
<dbReference type="CDD" id="cd00090">
    <property type="entry name" value="HTH_ARSR"/>
    <property type="match status" value="1"/>
</dbReference>
<dbReference type="AlphaFoldDB" id="A0A5J6KZ48"/>
<accession>A0A5N0TBV5</accession>
<keyword evidence="1" id="KW-0319">Glycerol metabolism</keyword>
<dbReference type="Proteomes" id="UP000326838">
    <property type="component" value="Unassembled WGS sequence"/>
</dbReference>
<proteinExistence type="predicted"/>
<evidence type="ECO:0000256" key="4">
    <source>
        <dbReference type="ARBA" id="ARBA00023163"/>
    </source>
</evidence>
<dbReference type="InterPro" id="IPR005471">
    <property type="entry name" value="Tscrpt_reg_IclR_N"/>
</dbReference>
<dbReference type="InterPro" id="IPR036388">
    <property type="entry name" value="WH-like_DNA-bd_sf"/>
</dbReference>
<dbReference type="GO" id="GO:0003677">
    <property type="term" value="F:DNA binding"/>
    <property type="evidence" value="ECO:0007669"/>
    <property type="project" value="UniProtKB-KW"/>
</dbReference>
<keyword evidence="2" id="KW-0805">Transcription regulation</keyword>
<protein>
    <recommendedName>
        <fullName evidence="6">Glycerol operon regulatory protein</fullName>
    </recommendedName>
</protein>
<dbReference type="PROSITE" id="PS51077">
    <property type="entry name" value="HTH_ICLR"/>
    <property type="match status" value="1"/>
</dbReference>
<evidence type="ECO:0000313" key="7">
    <source>
        <dbReference type="EMBL" id="KAA9132148.1"/>
    </source>
</evidence>
<dbReference type="GO" id="GO:0006071">
    <property type="term" value="P:glycerol metabolic process"/>
    <property type="evidence" value="ECO:0007669"/>
    <property type="project" value="UniProtKB-KW"/>
</dbReference>
<accession>A0A5J6KZ48</accession>
<sequence>MAEGVLRRTMRVLAAFTEDEPAQTAAELARHAGLSLSTAHRLLAQLVEEGVLARAPGRRYTVGMRLWEIGELSPFAHRLREVALPHMVRLYEATGENVHLAVLDDPTPATAMAVFAGRLTGRASVPTLGRSGGRHPLHTTGVGKALLTTRDQPWLDAYLEAPLIPETRLSITDPTRLRADIARSRIRGYATTREEMTLGNISVAAPLGSVPGLPATALGVVAHLDESQDDRRLGPLVMQAAKDLTRALRQS</sequence>
<dbReference type="InterPro" id="IPR011991">
    <property type="entry name" value="ArsR-like_HTH"/>
</dbReference>
<dbReference type="Gene3D" id="3.30.450.40">
    <property type="match status" value="1"/>
</dbReference>
<dbReference type="EMBL" id="VYUY01000015">
    <property type="protein sequence ID" value="KAA9132148.1"/>
    <property type="molecule type" value="Genomic_DNA"/>
</dbReference>
<dbReference type="Pfam" id="PF09339">
    <property type="entry name" value="HTH_IclR"/>
    <property type="match status" value="1"/>
</dbReference>
<dbReference type="InterPro" id="IPR029016">
    <property type="entry name" value="GAF-like_dom_sf"/>
</dbReference>
<evidence type="ECO:0000256" key="3">
    <source>
        <dbReference type="ARBA" id="ARBA00023125"/>
    </source>
</evidence>
<reference evidence="8" key="1">
    <citation type="submission" date="2019-09" db="EMBL/GenBank/DDBJ databases">
        <title>Mumia zhuanghuii sp. nov. isolated from the intestinal contents of plateau pika (Ochotona curzoniae) in the Qinghai-Tibet plateau of China.</title>
        <authorList>
            <person name="Tian Z."/>
        </authorList>
    </citation>
    <scope>NUCLEOTIDE SEQUENCE [LARGE SCALE GENOMIC DNA]</scope>
    <source>
        <strain evidence="8">L-033</strain>
    </source>
</reference>
<dbReference type="InterPro" id="IPR014757">
    <property type="entry name" value="Tscrpt_reg_IclR_C"/>
</dbReference>
<evidence type="ECO:0000256" key="1">
    <source>
        <dbReference type="ARBA" id="ARBA00022798"/>
    </source>
</evidence>
<dbReference type="SMART" id="SM00346">
    <property type="entry name" value="HTH_ICLR"/>
    <property type="match status" value="1"/>
</dbReference>
<dbReference type="SUPFAM" id="SSF55781">
    <property type="entry name" value="GAF domain-like"/>
    <property type="match status" value="1"/>
</dbReference>
<comment type="function">
    <text evidence="5">May be an activator protein for the gylABX operon.</text>
</comment>
<dbReference type="RefSeq" id="WP_150893776.1">
    <property type="nucleotide sequence ID" value="NZ_CP044231.1"/>
</dbReference>
<evidence type="ECO:0000313" key="8">
    <source>
        <dbReference type="Proteomes" id="UP000326838"/>
    </source>
</evidence>
<keyword evidence="4" id="KW-0804">Transcription</keyword>
<gene>
    <name evidence="7" type="ORF">F6B40_10510</name>
</gene>